<proteinExistence type="predicted"/>
<reference evidence="1" key="1">
    <citation type="submission" date="2018-01" db="EMBL/GenBank/DDBJ databases">
        <authorList>
            <person name="Krukenberg V."/>
        </authorList>
    </citation>
    <scope>NUCLEOTIDE SEQUENCE</scope>
    <source>
        <strain evidence="1">E20ANME2</strain>
    </source>
</reference>
<evidence type="ECO:0000313" key="1">
    <source>
        <dbReference type="EMBL" id="PXF60726.1"/>
    </source>
</evidence>
<accession>A0AC61L2U7</accession>
<comment type="caution">
    <text evidence="1">The sequence shown here is derived from an EMBL/GenBank/DDBJ whole genome shotgun (WGS) entry which is preliminary data.</text>
</comment>
<sequence>MTTHHLSTPLTISDVTRLHAGDLVYLNGTVMTARDRACSRILAASEASEIPFDLENAVIYHCGPIVREVDENGSWDVIAAGPTTSSRLNSQTTDILDRFGVHAIIGKGGMSIADAMRDRCAYLAYTGGCAAVAAGHISSVRGVHWIDLGMAEAVWVLEVRDFGPLIVGIDSHGRNLFEEVQRRGERRMLALV</sequence>
<organism evidence="1 2">
    <name type="scientific">Candidatus Methanogaster sp</name>
    <dbReference type="NCBI Taxonomy" id="3386292"/>
    <lineage>
        <taxon>Archaea</taxon>
        <taxon>Methanobacteriati</taxon>
        <taxon>Methanobacteriota</taxon>
        <taxon>Stenosarchaea group</taxon>
        <taxon>Methanomicrobia</taxon>
        <taxon>Methanosarcinales</taxon>
        <taxon>ANME-2 cluster</taxon>
        <taxon>Candidatus Methanogasteraceae</taxon>
        <taxon>Candidatus Methanogaster</taxon>
    </lineage>
</organism>
<gene>
    <name evidence="1" type="ORF">C4B59_07805</name>
</gene>
<protein>
    <submittedName>
        <fullName evidence="1">Fumarate hydratase</fullName>
    </submittedName>
</protein>
<dbReference type="EMBL" id="PQXF01000012">
    <property type="protein sequence ID" value="PXF60726.1"/>
    <property type="molecule type" value="Genomic_DNA"/>
</dbReference>
<dbReference type="Proteomes" id="UP000248329">
    <property type="component" value="Unassembled WGS sequence"/>
</dbReference>
<evidence type="ECO:0000313" key="2">
    <source>
        <dbReference type="Proteomes" id="UP000248329"/>
    </source>
</evidence>
<name>A0AC61L2U7_9EURY</name>